<sequence length="321" mass="35762">MKRSKPRHDEIKNKVVNYSNDYSGVISEIEREALLHACLKSDHIIRAATTIAFERVPAPAKHSFIYSFSLGSDSFPAATQIEGGQKGQTKSTFRISVPVAFVHNLLKNTPTRGGLQPEAIDDYYFPSLLIATLAAYAHELVHIMVGHLPTAESKAQEFYADRIGGGATWGWILKDNIQKICGISSTNISVNCVYGFLHLASVLNKEHNKDGLYLPVAGRFAAFCGGATLLDDSKGERRLNEFEKIIGKNINCPDLSFHSDSIKNTYTLINSKEVFAEEDLLEIIEQEQVEKPNWFNASQMMAPIRRALQQIGKKYNNEKKG</sequence>
<dbReference type="AlphaFoldDB" id="A0A6L5BVX8"/>
<accession>A0A6L5BVX8</accession>
<dbReference type="EMBL" id="JAAAXX010000002">
    <property type="protein sequence ID" value="KAF2391547.1"/>
    <property type="molecule type" value="Genomic_DNA"/>
</dbReference>
<name>A0A6L5BVX8_9PSED</name>
<dbReference type="RefSeq" id="WP_163913915.1">
    <property type="nucleotide sequence ID" value="NZ_JAAAXX010000002.1"/>
</dbReference>
<evidence type="ECO:0000313" key="1">
    <source>
        <dbReference type="EMBL" id="KAF2391547.1"/>
    </source>
</evidence>
<organism evidence="1 2">
    <name type="scientific">Pseudomonas frederiksbergensis</name>
    <dbReference type="NCBI Taxonomy" id="104087"/>
    <lineage>
        <taxon>Bacteria</taxon>
        <taxon>Pseudomonadati</taxon>
        <taxon>Pseudomonadota</taxon>
        <taxon>Gammaproteobacteria</taxon>
        <taxon>Pseudomonadales</taxon>
        <taxon>Pseudomonadaceae</taxon>
        <taxon>Pseudomonas</taxon>
    </lineage>
</organism>
<gene>
    <name evidence="1" type="ORF">FX983_06032</name>
</gene>
<reference evidence="1 2" key="1">
    <citation type="submission" date="2019-12" db="EMBL/GenBank/DDBJ databases">
        <title>Endophytic bacteria associated with Panax ginseng seedlings.</title>
        <authorList>
            <person name="Park J.M."/>
            <person name="Shin R."/>
            <person name="Jo S.H."/>
        </authorList>
    </citation>
    <scope>NUCLEOTIDE SEQUENCE [LARGE SCALE GENOMIC DNA]</scope>
    <source>
        <strain evidence="1 2">PgKB32</strain>
    </source>
</reference>
<comment type="caution">
    <text evidence="1">The sequence shown here is derived from an EMBL/GenBank/DDBJ whole genome shotgun (WGS) entry which is preliminary data.</text>
</comment>
<proteinExistence type="predicted"/>
<evidence type="ECO:0000313" key="2">
    <source>
        <dbReference type="Proteomes" id="UP000475265"/>
    </source>
</evidence>
<protein>
    <submittedName>
        <fullName evidence="1">Uncharacterized protein</fullName>
    </submittedName>
</protein>
<dbReference type="Proteomes" id="UP000475265">
    <property type="component" value="Unassembled WGS sequence"/>
</dbReference>